<dbReference type="Pfam" id="PF00293">
    <property type="entry name" value="NUDIX"/>
    <property type="match status" value="1"/>
</dbReference>
<dbReference type="InterPro" id="IPR000086">
    <property type="entry name" value="NUDIX_hydrolase_dom"/>
</dbReference>
<dbReference type="Gene3D" id="3.90.79.10">
    <property type="entry name" value="Nucleoside Triphosphate Pyrophosphohydrolase"/>
    <property type="match status" value="1"/>
</dbReference>
<comment type="caution">
    <text evidence="2">The sequence shown here is derived from an EMBL/GenBank/DDBJ whole genome shotgun (WGS) entry which is preliminary data.</text>
</comment>
<dbReference type="GO" id="GO:0016787">
    <property type="term" value="F:hydrolase activity"/>
    <property type="evidence" value="ECO:0007669"/>
    <property type="project" value="UniProtKB-KW"/>
</dbReference>
<evidence type="ECO:0000313" key="2">
    <source>
        <dbReference type="EMBL" id="MCQ1950559.1"/>
    </source>
</evidence>
<name>A0ABT1NVM6_9MICC</name>
<evidence type="ECO:0000313" key="3">
    <source>
        <dbReference type="Proteomes" id="UP001206924"/>
    </source>
</evidence>
<dbReference type="Proteomes" id="UP001206924">
    <property type="component" value="Unassembled WGS sequence"/>
</dbReference>
<keyword evidence="2" id="KW-0378">Hydrolase</keyword>
<accession>A0ABT1NVM6</accession>
<dbReference type="EMBL" id="JANFLP010000011">
    <property type="protein sequence ID" value="MCQ1950559.1"/>
    <property type="molecule type" value="Genomic_DNA"/>
</dbReference>
<protein>
    <submittedName>
        <fullName evidence="2">NUDIX hydrolase</fullName>
    </submittedName>
</protein>
<keyword evidence="3" id="KW-1185">Reference proteome</keyword>
<dbReference type="SUPFAM" id="SSF55811">
    <property type="entry name" value="Nudix"/>
    <property type="match status" value="1"/>
</dbReference>
<sequence>MAAQGLSGFYGSVFRRSITVRVLIRTTDGRVLMLRSGNAWELPGGVVKGGEDPRSAARRIARATLDPEFDVGRVLVLDYVQGVQGQADSIGFLFDGGMLSTSVTSFTGAGGEWEAGFIPLADCGAADEGLRGEWGAALEALELGTMVELVNGEPVSAGPVAAPTLRRMMPPLEGFSGILGH</sequence>
<proteinExistence type="predicted"/>
<evidence type="ECO:0000259" key="1">
    <source>
        <dbReference type="Pfam" id="PF00293"/>
    </source>
</evidence>
<feature type="domain" description="Nudix hydrolase" evidence="1">
    <location>
        <begin position="17"/>
        <end position="62"/>
    </location>
</feature>
<organism evidence="2 3">
    <name type="scientific">Arthrobacter jinronghuae</name>
    <dbReference type="NCBI Taxonomy" id="2964609"/>
    <lineage>
        <taxon>Bacteria</taxon>
        <taxon>Bacillati</taxon>
        <taxon>Actinomycetota</taxon>
        <taxon>Actinomycetes</taxon>
        <taxon>Micrococcales</taxon>
        <taxon>Micrococcaceae</taxon>
        <taxon>Arthrobacter</taxon>
    </lineage>
</organism>
<reference evidence="2 3" key="1">
    <citation type="submission" date="2022-07" db="EMBL/GenBank/DDBJ databases">
        <title>Novel species in genus Arthrobacter.</title>
        <authorList>
            <person name="Liu Y."/>
        </authorList>
    </citation>
    <scope>NUCLEOTIDE SEQUENCE [LARGE SCALE GENOMIC DNA]</scope>
    <source>
        <strain evidence="3">zg-Y859</strain>
    </source>
</reference>
<gene>
    <name evidence="2" type="ORF">NNX28_11550</name>
</gene>
<dbReference type="RefSeq" id="WP_255865839.1">
    <property type="nucleotide sequence ID" value="NZ_CP104263.1"/>
</dbReference>
<dbReference type="InterPro" id="IPR015797">
    <property type="entry name" value="NUDIX_hydrolase-like_dom_sf"/>
</dbReference>